<name>A0A3Q3WL30_MOLML</name>
<feature type="region of interest" description="Disordered" evidence="1">
    <location>
        <begin position="1"/>
        <end position="22"/>
    </location>
</feature>
<dbReference type="OMA" id="CIMKALH"/>
<sequence length="77" mass="8629">MENIERMVDNEKGSTKKKSKQRVNLQALPTKAYLDETVVPILLQGLSVLAKDRPPNSLTAHLLPHESSIVHNFILVL</sequence>
<dbReference type="Pfam" id="PF05186">
    <property type="entry name" value="Dpy-30"/>
    <property type="match status" value="1"/>
</dbReference>
<dbReference type="AlphaFoldDB" id="A0A3Q3WL30"/>
<accession>A0A3Q3WL30</accession>
<protein>
    <recommendedName>
        <fullName evidence="4">Dpy-30 histone methyltransferase complex regulatory subunit</fullName>
    </recommendedName>
</protein>
<feature type="compositionally biased region" description="Basic and acidic residues" evidence="1">
    <location>
        <begin position="1"/>
        <end position="14"/>
    </location>
</feature>
<evidence type="ECO:0000313" key="2">
    <source>
        <dbReference type="Ensembl" id="ENSMMOP00000015698.1"/>
    </source>
</evidence>
<organism evidence="2 3">
    <name type="scientific">Mola mola</name>
    <name type="common">Ocean sunfish</name>
    <name type="synonym">Tetraodon mola</name>
    <dbReference type="NCBI Taxonomy" id="94237"/>
    <lineage>
        <taxon>Eukaryota</taxon>
        <taxon>Metazoa</taxon>
        <taxon>Chordata</taxon>
        <taxon>Craniata</taxon>
        <taxon>Vertebrata</taxon>
        <taxon>Euteleostomi</taxon>
        <taxon>Actinopterygii</taxon>
        <taxon>Neopterygii</taxon>
        <taxon>Teleostei</taxon>
        <taxon>Neoteleostei</taxon>
        <taxon>Acanthomorphata</taxon>
        <taxon>Eupercaria</taxon>
        <taxon>Tetraodontiformes</taxon>
        <taxon>Molidae</taxon>
        <taxon>Mola</taxon>
    </lineage>
</organism>
<reference evidence="2" key="1">
    <citation type="submission" date="2025-08" db="UniProtKB">
        <authorList>
            <consortium name="Ensembl"/>
        </authorList>
    </citation>
    <scope>IDENTIFICATION</scope>
</reference>
<reference evidence="2" key="2">
    <citation type="submission" date="2025-09" db="UniProtKB">
        <authorList>
            <consortium name="Ensembl"/>
        </authorList>
    </citation>
    <scope>IDENTIFICATION</scope>
</reference>
<keyword evidence="3" id="KW-1185">Reference proteome</keyword>
<dbReference type="InterPro" id="IPR007858">
    <property type="entry name" value="Dpy-30_motif"/>
</dbReference>
<evidence type="ECO:0000256" key="1">
    <source>
        <dbReference type="SAM" id="MobiDB-lite"/>
    </source>
</evidence>
<dbReference type="STRING" id="94237.ENSMMOP00000015698"/>
<evidence type="ECO:0000313" key="3">
    <source>
        <dbReference type="Proteomes" id="UP000261620"/>
    </source>
</evidence>
<dbReference type="Gene3D" id="1.20.890.10">
    <property type="entry name" value="cAMP-dependent protein kinase regulatory subunit, dimerization-anchoring domain"/>
    <property type="match status" value="1"/>
</dbReference>
<dbReference type="Ensembl" id="ENSMMOT00000015961.1">
    <property type="protein sequence ID" value="ENSMMOP00000015698.1"/>
    <property type="gene ID" value="ENSMMOG00000011979.1"/>
</dbReference>
<proteinExistence type="predicted"/>
<evidence type="ECO:0008006" key="4">
    <source>
        <dbReference type="Google" id="ProtNLM"/>
    </source>
</evidence>
<dbReference type="Proteomes" id="UP000261620">
    <property type="component" value="Unplaced"/>
</dbReference>